<keyword evidence="4" id="KW-0812">Transmembrane</keyword>
<dbReference type="Pfam" id="PF24681">
    <property type="entry name" value="Kelch_KLHDC2_KLHL20_DRC7"/>
    <property type="match status" value="1"/>
</dbReference>
<evidence type="ECO:0000313" key="5">
    <source>
        <dbReference type="EMBL" id="KAG0274065.1"/>
    </source>
</evidence>
<evidence type="ECO:0000256" key="4">
    <source>
        <dbReference type="SAM" id="Phobius"/>
    </source>
</evidence>
<comment type="caution">
    <text evidence="5">The sequence shown here is derived from an EMBL/GenBank/DDBJ whole genome shotgun (WGS) entry which is preliminary data.</text>
</comment>
<protein>
    <recommendedName>
        <fullName evidence="7">Galactose oxidase</fullName>
    </recommendedName>
</protein>
<evidence type="ECO:0000256" key="3">
    <source>
        <dbReference type="SAM" id="MobiDB-lite"/>
    </source>
</evidence>
<proteinExistence type="predicted"/>
<reference evidence="5" key="1">
    <citation type="journal article" date="2020" name="Fungal Divers.">
        <title>Resolving the Mortierellaceae phylogeny through synthesis of multi-gene phylogenetics and phylogenomics.</title>
        <authorList>
            <person name="Vandepol N."/>
            <person name="Liber J."/>
            <person name="Desiro A."/>
            <person name="Na H."/>
            <person name="Kennedy M."/>
            <person name="Barry K."/>
            <person name="Grigoriev I.V."/>
            <person name="Miller A.N."/>
            <person name="O'Donnell K."/>
            <person name="Stajich J.E."/>
            <person name="Bonito G."/>
        </authorList>
    </citation>
    <scope>NUCLEOTIDE SEQUENCE</scope>
    <source>
        <strain evidence="5">NRRL 28262</strain>
    </source>
</reference>
<keyword evidence="6" id="KW-1185">Reference proteome</keyword>
<name>A0AAD4DBV5_9FUNG</name>
<keyword evidence="4" id="KW-0472">Membrane</keyword>
<feature type="region of interest" description="Disordered" evidence="3">
    <location>
        <begin position="509"/>
        <end position="546"/>
    </location>
</feature>
<keyword evidence="1" id="KW-0880">Kelch repeat</keyword>
<dbReference type="AlphaFoldDB" id="A0AAD4DBV5"/>
<dbReference type="InterPro" id="IPR015915">
    <property type="entry name" value="Kelch-typ_b-propeller"/>
</dbReference>
<evidence type="ECO:0000256" key="2">
    <source>
        <dbReference type="ARBA" id="ARBA00022737"/>
    </source>
</evidence>
<dbReference type="Gene3D" id="2.120.10.80">
    <property type="entry name" value="Kelch-type beta propeller"/>
    <property type="match status" value="1"/>
</dbReference>
<sequence>MVVFHIEGANSVYKYSVDSGSWTPAPMVFSNSGWQGVGAVTDPASGLVYLAGGYTDNTRGSMDIYNPRTDTATQSALPNAATTFGSRWYYTNVWCQQRKSILYFGGYNVTSQPGPPTNGVSEFTPSTGAWGTMATSGSPPSMRADHCMAASDDGTRVVVYGGRPVDGSPSSGEVFVLNTVTGVWTQGSPGQPRLYAACTIAGDQLLVWGGVATGNVIAPGAVLLYNIATNSWTTDYTPPASYVALAASASASAKPTGTGTPGAGGGEEKSGSNIGGIVGGIVGGLAVVAGIVGFLLFRRRRNQQQGQSRHQRIKASSGDYEQPSPPTSATAAHGSDAEQQEDEIKRMQSQLENQQQQLELQRQLLTLQQQQQQQQPVMMQQDSYGYQAPVYYSSATGAPTVQAVPDTSYAGYTIPVVSPTQSEMYTMTNDHTSGMNVTPSPLVYMPPPPPLSPNTASDYTLPAMSQVASSPALSTSAVSTDMSSPYPYAVSTPVKKSQVSGPQGLIIPTSAAGAGEGGVSTTTYADGAGSWGEGKPQPNNPHTVIE</sequence>
<dbReference type="PANTHER" id="PTHR46093">
    <property type="entry name" value="ACYL-COA-BINDING DOMAIN-CONTAINING PROTEIN 5"/>
    <property type="match status" value="1"/>
</dbReference>
<evidence type="ECO:0008006" key="7">
    <source>
        <dbReference type="Google" id="ProtNLM"/>
    </source>
</evidence>
<accession>A0AAD4DBV5</accession>
<gene>
    <name evidence="5" type="ORF">BGZ95_010133</name>
</gene>
<keyword evidence="4" id="KW-1133">Transmembrane helix</keyword>
<dbReference type="EMBL" id="JAAAIL010000656">
    <property type="protein sequence ID" value="KAG0274065.1"/>
    <property type="molecule type" value="Genomic_DNA"/>
</dbReference>
<evidence type="ECO:0000313" key="6">
    <source>
        <dbReference type="Proteomes" id="UP001194580"/>
    </source>
</evidence>
<feature type="transmembrane region" description="Helical" evidence="4">
    <location>
        <begin position="277"/>
        <end position="297"/>
    </location>
</feature>
<dbReference type="SUPFAM" id="SSF117281">
    <property type="entry name" value="Kelch motif"/>
    <property type="match status" value="1"/>
</dbReference>
<keyword evidence="2" id="KW-0677">Repeat</keyword>
<organism evidence="5 6">
    <name type="scientific">Linnemannia exigua</name>
    <dbReference type="NCBI Taxonomy" id="604196"/>
    <lineage>
        <taxon>Eukaryota</taxon>
        <taxon>Fungi</taxon>
        <taxon>Fungi incertae sedis</taxon>
        <taxon>Mucoromycota</taxon>
        <taxon>Mortierellomycotina</taxon>
        <taxon>Mortierellomycetes</taxon>
        <taxon>Mortierellales</taxon>
        <taxon>Mortierellaceae</taxon>
        <taxon>Linnemannia</taxon>
    </lineage>
</organism>
<feature type="region of interest" description="Disordered" evidence="3">
    <location>
        <begin position="303"/>
        <end position="352"/>
    </location>
</feature>
<evidence type="ECO:0000256" key="1">
    <source>
        <dbReference type="ARBA" id="ARBA00022441"/>
    </source>
</evidence>
<dbReference type="PANTHER" id="PTHR46093:SF18">
    <property type="entry name" value="FIBRONECTIN TYPE-III DOMAIN-CONTAINING PROTEIN"/>
    <property type="match status" value="1"/>
</dbReference>
<dbReference type="Proteomes" id="UP001194580">
    <property type="component" value="Unassembled WGS sequence"/>
</dbReference>